<dbReference type="CDD" id="cd02440">
    <property type="entry name" value="AdoMet_MTases"/>
    <property type="match status" value="1"/>
</dbReference>
<dbReference type="InterPro" id="IPR013217">
    <property type="entry name" value="Methyltransf_12"/>
</dbReference>
<dbReference type="PANTHER" id="PTHR43464:SF82">
    <property type="entry name" value="METHYLTRANSFERASE DOMAIN-CONTAINING PROTEIN"/>
    <property type="match status" value="1"/>
</dbReference>
<dbReference type="Proteomes" id="UP001203423">
    <property type="component" value="Unassembled WGS sequence"/>
</dbReference>
<dbReference type="GO" id="GO:0032259">
    <property type="term" value="P:methylation"/>
    <property type="evidence" value="ECO:0007669"/>
    <property type="project" value="UniProtKB-KW"/>
</dbReference>
<feature type="domain" description="Methyltransferase type 12" evidence="1">
    <location>
        <begin position="53"/>
        <end position="153"/>
    </location>
</feature>
<dbReference type="RefSeq" id="WP_248942451.1">
    <property type="nucleotide sequence ID" value="NZ_JAKIKS010000124.1"/>
</dbReference>
<sequence>MNEASLNQQAWDNRTRLHVKSDFYDVAGFLNGNSSLNPMELEALGDVNNQSLLHLQCHFGLDTLSWARLGANVTGIDLSPVAIEQAKQLAAQTNLNAAFICSDIYQYFDLKQRETKPELFDIIFTSYGVLCWLNDLDLWAQGISASLKPNGIFYLAEFHPMVDLLSGNDYFTTKQQIIEEPTYTENHNDEIDTLAVWSHSLSDVINALLAAGITIESFNEIPYSPYNVSADLTQDQQGRFFSHHQGKKVPLIYSIKGHNKS</sequence>
<protein>
    <submittedName>
        <fullName evidence="2">Class I SAM-dependent methyltransferase</fullName>
    </submittedName>
</protein>
<keyword evidence="3" id="KW-1185">Reference proteome</keyword>
<dbReference type="EMBL" id="JAKIKS010000124">
    <property type="protein sequence ID" value="MCL1127043.1"/>
    <property type="molecule type" value="Genomic_DNA"/>
</dbReference>
<accession>A0ABT0LH68</accession>
<keyword evidence="2" id="KW-0808">Transferase</keyword>
<dbReference type="Pfam" id="PF08242">
    <property type="entry name" value="Methyltransf_12"/>
    <property type="match status" value="1"/>
</dbReference>
<name>A0ABT0LH68_9GAMM</name>
<reference evidence="2 3" key="1">
    <citation type="submission" date="2022-01" db="EMBL/GenBank/DDBJ databases">
        <title>Whole genome-based taxonomy of the Shewanellaceae.</title>
        <authorList>
            <person name="Martin-Rodriguez A.J."/>
        </authorList>
    </citation>
    <scope>NUCLEOTIDE SEQUENCE [LARGE SCALE GENOMIC DNA]</scope>
    <source>
        <strain evidence="2 3">DSM 17177</strain>
    </source>
</reference>
<evidence type="ECO:0000313" key="2">
    <source>
        <dbReference type="EMBL" id="MCL1127043.1"/>
    </source>
</evidence>
<organism evidence="2 3">
    <name type="scientific">Shewanella surugensis</name>
    <dbReference type="NCBI Taxonomy" id="212020"/>
    <lineage>
        <taxon>Bacteria</taxon>
        <taxon>Pseudomonadati</taxon>
        <taxon>Pseudomonadota</taxon>
        <taxon>Gammaproteobacteria</taxon>
        <taxon>Alteromonadales</taxon>
        <taxon>Shewanellaceae</taxon>
        <taxon>Shewanella</taxon>
    </lineage>
</organism>
<keyword evidence="2" id="KW-0489">Methyltransferase</keyword>
<gene>
    <name evidence="2" type="ORF">L2764_21830</name>
</gene>
<evidence type="ECO:0000259" key="1">
    <source>
        <dbReference type="Pfam" id="PF08242"/>
    </source>
</evidence>
<proteinExistence type="predicted"/>
<evidence type="ECO:0000313" key="3">
    <source>
        <dbReference type="Proteomes" id="UP001203423"/>
    </source>
</evidence>
<dbReference type="InterPro" id="IPR029063">
    <property type="entry name" value="SAM-dependent_MTases_sf"/>
</dbReference>
<comment type="caution">
    <text evidence="2">The sequence shown here is derived from an EMBL/GenBank/DDBJ whole genome shotgun (WGS) entry which is preliminary data.</text>
</comment>
<dbReference type="PANTHER" id="PTHR43464">
    <property type="entry name" value="METHYLTRANSFERASE"/>
    <property type="match status" value="1"/>
</dbReference>
<dbReference type="SUPFAM" id="SSF53335">
    <property type="entry name" value="S-adenosyl-L-methionine-dependent methyltransferases"/>
    <property type="match status" value="1"/>
</dbReference>
<dbReference type="GO" id="GO:0008168">
    <property type="term" value="F:methyltransferase activity"/>
    <property type="evidence" value="ECO:0007669"/>
    <property type="project" value="UniProtKB-KW"/>
</dbReference>
<dbReference type="Gene3D" id="3.40.50.150">
    <property type="entry name" value="Vaccinia Virus protein VP39"/>
    <property type="match status" value="1"/>
</dbReference>